<evidence type="ECO:0000313" key="1">
    <source>
        <dbReference type="EMBL" id="KAL2717710.1"/>
    </source>
</evidence>
<dbReference type="EMBL" id="JAUDFV010000153">
    <property type="protein sequence ID" value="KAL2717710.1"/>
    <property type="molecule type" value="Genomic_DNA"/>
</dbReference>
<comment type="caution">
    <text evidence="1">The sequence shown here is derived from an EMBL/GenBank/DDBJ whole genome shotgun (WGS) entry which is preliminary data.</text>
</comment>
<sequence>MPDNNLIRLYSAITRITSASNCYITSFILQTYYFMLSSHSLSFKLLRSIITERFVGNTNLDMTAYKTICRLLSCIFSSIFTFKKERSIMIRINLKLLFEYIMLPENTEGYE</sequence>
<keyword evidence="2" id="KW-1185">Reference proteome</keyword>
<gene>
    <name evidence="1" type="ORF">V1478_013410</name>
</gene>
<dbReference type="Proteomes" id="UP001607302">
    <property type="component" value="Unassembled WGS sequence"/>
</dbReference>
<accession>A0ABD2ADD5</accession>
<protein>
    <submittedName>
        <fullName evidence="1">Uncharacterized protein</fullName>
    </submittedName>
</protein>
<dbReference type="AlphaFoldDB" id="A0ABD2ADD5"/>
<evidence type="ECO:0000313" key="2">
    <source>
        <dbReference type="Proteomes" id="UP001607302"/>
    </source>
</evidence>
<organism evidence="1 2">
    <name type="scientific">Vespula squamosa</name>
    <name type="common">Southern yellow jacket</name>
    <name type="synonym">Wasp</name>
    <dbReference type="NCBI Taxonomy" id="30214"/>
    <lineage>
        <taxon>Eukaryota</taxon>
        <taxon>Metazoa</taxon>
        <taxon>Ecdysozoa</taxon>
        <taxon>Arthropoda</taxon>
        <taxon>Hexapoda</taxon>
        <taxon>Insecta</taxon>
        <taxon>Pterygota</taxon>
        <taxon>Neoptera</taxon>
        <taxon>Endopterygota</taxon>
        <taxon>Hymenoptera</taxon>
        <taxon>Apocrita</taxon>
        <taxon>Aculeata</taxon>
        <taxon>Vespoidea</taxon>
        <taxon>Vespidae</taxon>
        <taxon>Vespinae</taxon>
        <taxon>Vespula</taxon>
    </lineage>
</organism>
<proteinExistence type="predicted"/>
<name>A0ABD2ADD5_VESSQ</name>
<reference evidence="1 2" key="1">
    <citation type="journal article" date="2024" name="Ann. Entomol. Soc. Am.">
        <title>Genomic analyses of the southern and eastern yellowjacket wasps (Hymenoptera: Vespidae) reveal evolutionary signatures of social life.</title>
        <authorList>
            <person name="Catto M.A."/>
            <person name="Caine P.B."/>
            <person name="Orr S.E."/>
            <person name="Hunt B.G."/>
            <person name="Goodisman M.A.D."/>
        </authorList>
    </citation>
    <scope>NUCLEOTIDE SEQUENCE [LARGE SCALE GENOMIC DNA]</scope>
    <source>
        <strain evidence="1">233</strain>
        <tissue evidence="1">Head and thorax</tissue>
    </source>
</reference>